<dbReference type="Gene3D" id="3.40.50.1110">
    <property type="entry name" value="SGNH hydrolase"/>
    <property type="match status" value="1"/>
</dbReference>
<organism evidence="1 2">
    <name type="scientific">Rhodalgimonas zhirmunskyi</name>
    <dbReference type="NCBI Taxonomy" id="2964767"/>
    <lineage>
        <taxon>Bacteria</taxon>
        <taxon>Pseudomonadati</taxon>
        <taxon>Pseudomonadota</taxon>
        <taxon>Alphaproteobacteria</taxon>
        <taxon>Rhodobacterales</taxon>
        <taxon>Roseobacteraceae</taxon>
        <taxon>Rhodalgimonas</taxon>
    </lineage>
</organism>
<protein>
    <submittedName>
        <fullName evidence="1">Calcium-binding protein</fullName>
    </submittedName>
</protein>
<dbReference type="AlphaFoldDB" id="A0AAJ1X691"/>
<dbReference type="InterPro" id="IPR011049">
    <property type="entry name" value="Serralysin-like_metalloprot_C"/>
</dbReference>
<name>A0AAJ1X691_9RHOB</name>
<dbReference type="Gene3D" id="2.150.10.10">
    <property type="entry name" value="Serralysin-like metalloprotease, C-terminal"/>
    <property type="match status" value="1"/>
</dbReference>
<dbReference type="RefSeq" id="WP_317624771.1">
    <property type="nucleotide sequence ID" value="NZ_JANFFA010000001.1"/>
</dbReference>
<dbReference type="SUPFAM" id="SSF51120">
    <property type="entry name" value="beta-Roll"/>
    <property type="match status" value="1"/>
</dbReference>
<proteinExistence type="predicted"/>
<evidence type="ECO:0000313" key="2">
    <source>
        <dbReference type="Proteomes" id="UP001227162"/>
    </source>
</evidence>
<dbReference type="InterPro" id="IPR001343">
    <property type="entry name" value="Hemolysn_Ca-bd"/>
</dbReference>
<dbReference type="EMBL" id="JANFFA010000001">
    <property type="protein sequence ID" value="MDQ2093172.1"/>
    <property type="molecule type" value="Genomic_DNA"/>
</dbReference>
<reference evidence="1" key="1">
    <citation type="submission" date="2022-07" db="EMBL/GenBank/DDBJ databases">
        <authorList>
            <person name="Otstavnykh N."/>
            <person name="Isaeva M."/>
            <person name="Bystritskaya E."/>
        </authorList>
    </citation>
    <scope>NUCLEOTIDE SEQUENCE</scope>
    <source>
        <strain evidence="1">10Alg 79</strain>
    </source>
</reference>
<sequence length="948" mass="105286">MRVLLAILMMILAVGARAEERKIYFFGNSLINHLDGGDETAVPTWLARMARAGGHRFGADGQWGFLRDFLKGPQPNWSFRQVQPVWDGRVPFGQVGWDAIVVNPANFIQYQAPEAPYDGDNPDGTSPLSALIGLIDAHEGVPFYVYEGWAEMTEGFPPSKRKFRRYNVRNMGVYHAWYADWVEKARAARPGRDIRLIPVAQVLSKLFTEGPLREIDPKLLYVDGDPHGTPTLYLLAAAVTYTALYGEPAPAGMDLPGEIAGEVRLNWPAITRAIAGDLQARAARAVPREVDRAMLGRGLPDPSLAMGLNGVADWATQQPFVDQMKSARVWVGHAGATWGAWDAARLEAEGFLDGDGWVKALPEGVDRIESFILTEQDEKARSLAGRYRVRWSGEGNLRIGGLARQVRMGDHEAWFDFTPGDGLVSLTITATDPEGTGDYLREIEVVREDQIALHEAGVIFNPVWVARIADLRSLRFMDWMMTNGSPVTDWEGRPRLSDYSWTRRGVPLEAMIELANMVGADPWFNMPHAADDGYSQAFAEMVLERLDPRLQVYVEYSNELWNHGFPQARWANEQARARWGEKAGDDAWMQYAGVRAAEVMRVWGGVFTGDQAERLRRVVAVHTGWLGLEEPLLEAPLWRAEGAALPPAAHFDAYAVSGYFGFELGDAEEGRLAELRDWIDESVRKAEAEGRRKGLKRKALEAEVRPVMFDQAIPRAAQAVREGSLKEVIETLWPYHAGVARRYGYELIMYEGGTHAVGHGAAQNEQLLTDFFNVFNYSGEVAALYHEALGAWRAQGGRMFNAFVDVSRPSKYGSWGALRYLEDDTARWDVLMEANALPPDGPVREDGAFLQGVYAQGDGVLEGTSEEDILIAGPGDDRLVTHGGGDWLHGGAGDDVAVLPGKRGEYGFAFQDGRLLVTRGPERFRLVSVERLEFEGEPTKVYRLELPG</sequence>
<dbReference type="InterPro" id="IPR036514">
    <property type="entry name" value="SGNH_hydro_sf"/>
</dbReference>
<accession>A0AAJ1X691</accession>
<evidence type="ECO:0000313" key="1">
    <source>
        <dbReference type="EMBL" id="MDQ2093172.1"/>
    </source>
</evidence>
<dbReference type="Proteomes" id="UP001227162">
    <property type="component" value="Unassembled WGS sequence"/>
</dbReference>
<comment type="caution">
    <text evidence="1">The sequence shown here is derived from an EMBL/GenBank/DDBJ whole genome shotgun (WGS) entry which is preliminary data.</text>
</comment>
<dbReference type="Pfam" id="PF00353">
    <property type="entry name" value="HemolysinCabind"/>
    <property type="match status" value="1"/>
</dbReference>
<dbReference type="PROSITE" id="PS00330">
    <property type="entry name" value="HEMOLYSIN_CALCIUM"/>
    <property type="match status" value="1"/>
</dbReference>
<dbReference type="InterPro" id="IPR018511">
    <property type="entry name" value="Hemolysin-typ_Ca-bd_CS"/>
</dbReference>
<dbReference type="GO" id="GO:0016788">
    <property type="term" value="F:hydrolase activity, acting on ester bonds"/>
    <property type="evidence" value="ECO:0007669"/>
    <property type="project" value="UniProtKB-ARBA"/>
</dbReference>
<dbReference type="GO" id="GO:0005509">
    <property type="term" value="F:calcium ion binding"/>
    <property type="evidence" value="ECO:0007669"/>
    <property type="project" value="InterPro"/>
</dbReference>
<reference evidence="1" key="2">
    <citation type="submission" date="2023-04" db="EMBL/GenBank/DDBJ databases">
        <title>'Rhodoalgimonas zhirmunskyi' gen. nov., isolated from a red alga.</title>
        <authorList>
            <person name="Nedashkovskaya O.I."/>
            <person name="Otstavnykh N.Y."/>
            <person name="Bystritskaya E.P."/>
            <person name="Balabanova L.A."/>
            <person name="Isaeva M.P."/>
        </authorList>
    </citation>
    <scope>NUCLEOTIDE SEQUENCE</scope>
    <source>
        <strain evidence="1">10Alg 79</strain>
    </source>
</reference>
<keyword evidence="2" id="KW-1185">Reference proteome</keyword>
<gene>
    <name evidence="1" type="ORF">NOI20_03540</name>
</gene>